<name>A0A433A292_9FUNG</name>
<accession>A0A433A292</accession>
<dbReference type="Gene3D" id="3.40.30.10">
    <property type="entry name" value="Glutaredoxin"/>
    <property type="match status" value="1"/>
</dbReference>
<keyword evidence="2" id="KW-1185">Reference proteome</keyword>
<reference evidence="1 2" key="1">
    <citation type="journal article" date="2018" name="New Phytol.">
        <title>Phylogenomics of Endogonaceae and evolution of mycorrhizas within Mucoromycota.</title>
        <authorList>
            <person name="Chang Y."/>
            <person name="Desiro A."/>
            <person name="Na H."/>
            <person name="Sandor L."/>
            <person name="Lipzen A."/>
            <person name="Clum A."/>
            <person name="Barry K."/>
            <person name="Grigoriev I.V."/>
            <person name="Martin F.M."/>
            <person name="Stajich J.E."/>
            <person name="Smith M.E."/>
            <person name="Bonito G."/>
            <person name="Spatafora J.W."/>
        </authorList>
    </citation>
    <scope>NUCLEOTIDE SEQUENCE [LARGE SCALE GENOMIC DNA]</scope>
    <source>
        <strain evidence="1 2">GMNB39</strain>
    </source>
</reference>
<proteinExistence type="predicted"/>
<dbReference type="EMBL" id="RBNI01019573">
    <property type="protein sequence ID" value="RUO96812.1"/>
    <property type="molecule type" value="Genomic_DNA"/>
</dbReference>
<dbReference type="Gene3D" id="1.20.1050.10">
    <property type="match status" value="1"/>
</dbReference>
<dbReference type="InterPro" id="IPR054416">
    <property type="entry name" value="GST_UstS-like_C"/>
</dbReference>
<protein>
    <submittedName>
        <fullName evidence="1">Uncharacterized protein</fullName>
    </submittedName>
</protein>
<evidence type="ECO:0000313" key="2">
    <source>
        <dbReference type="Proteomes" id="UP000268093"/>
    </source>
</evidence>
<organism evidence="1 2">
    <name type="scientific">Jimgerdemannia flammicorona</name>
    <dbReference type="NCBI Taxonomy" id="994334"/>
    <lineage>
        <taxon>Eukaryota</taxon>
        <taxon>Fungi</taxon>
        <taxon>Fungi incertae sedis</taxon>
        <taxon>Mucoromycota</taxon>
        <taxon>Mucoromycotina</taxon>
        <taxon>Endogonomycetes</taxon>
        <taxon>Endogonales</taxon>
        <taxon>Endogonaceae</taxon>
        <taxon>Jimgerdemannia</taxon>
    </lineage>
</organism>
<dbReference type="Proteomes" id="UP000268093">
    <property type="component" value="Unassembled WGS sequence"/>
</dbReference>
<evidence type="ECO:0000313" key="1">
    <source>
        <dbReference type="EMBL" id="RUO96812.1"/>
    </source>
</evidence>
<sequence>MGRHTGSLSEKCRLKLKHVTGKWYKPHYRSHVRRFPPSLSSSPYSTKPKQHDDCALRSGWQNPYLVLEPKHVEDPLRVELQGELKLEFRTEALTYLELHKELPKICDQGQFPPTVPTITDSKRDGAIWDSFKIAEYLEEAYPEHSIFGKAKSLHLFFQEYVSTFVTPAARNLLMVDQVREILDEPSAKYYRESREARLGKTLEELCGQPGNERRALKTALVPVHATIKKSGAFVSGSTVGYSDFILGGAFVWMQVVNVGELDILLDSFGDNVFRDWFARLDPYK</sequence>
<gene>
    <name evidence="1" type="ORF">BC936DRAFT_141418</name>
</gene>
<dbReference type="Pfam" id="PF22041">
    <property type="entry name" value="GST_C_7"/>
    <property type="match status" value="1"/>
</dbReference>
<dbReference type="AlphaFoldDB" id="A0A433A292"/>
<comment type="caution">
    <text evidence="1">The sequence shown here is derived from an EMBL/GenBank/DDBJ whole genome shotgun (WGS) entry which is preliminary data.</text>
</comment>
<dbReference type="OrthoDB" id="4951845at2759"/>